<dbReference type="PROSITE" id="PS51257">
    <property type="entry name" value="PROKAR_LIPOPROTEIN"/>
    <property type="match status" value="1"/>
</dbReference>
<evidence type="ECO:0000313" key="2">
    <source>
        <dbReference type="Proteomes" id="UP000317557"/>
    </source>
</evidence>
<dbReference type="RefSeq" id="WP_142456364.1">
    <property type="nucleotide sequence ID" value="NZ_FXTP01000025.1"/>
</dbReference>
<name>A0A521FN06_9BACT</name>
<accession>A0A521FN06</accession>
<sequence length="89" mass="10236">MPTQRSLIMFLLSSLLIGGCSLTNSNKESIDERLKERLIGSWDFGYYSAQYLPNNTFVDSFYTGQNLDDLEFIIVGDYSIENEFLFLIC</sequence>
<gene>
    <name evidence="1" type="ORF">SAMN06265219_1256</name>
</gene>
<reference evidence="1 2" key="1">
    <citation type="submission" date="2017-05" db="EMBL/GenBank/DDBJ databases">
        <authorList>
            <person name="Varghese N."/>
            <person name="Submissions S."/>
        </authorList>
    </citation>
    <scope>NUCLEOTIDE SEQUENCE [LARGE SCALE GENOMIC DNA]</scope>
    <source>
        <strain evidence="1 2">DSM 21985</strain>
    </source>
</reference>
<dbReference type="EMBL" id="FXTP01000025">
    <property type="protein sequence ID" value="SMO97595.1"/>
    <property type="molecule type" value="Genomic_DNA"/>
</dbReference>
<proteinExistence type="predicted"/>
<keyword evidence="2" id="KW-1185">Reference proteome</keyword>
<evidence type="ECO:0000313" key="1">
    <source>
        <dbReference type="EMBL" id="SMO97595.1"/>
    </source>
</evidence>
<protein>
    <submittedName>
        <fullName evidence="1">Uncharacterized protein</fullName>
    </submittedName>
</protein>
<dbReference type="Proteomes" id="UP000317557">
    <property type="component" value="Unassembled WGS sequence"/>
</dbReference>
<organism evidence="1 2">
    <name type="scientific">Gracilimonas mengyeensis</name>
    <dbReference type="NCBI Taxonomy" id="1302730"/>
    <lineage>
        <taxon>Bacteria</taxon>
        <taxon>Pseudomonadati</taxon>
        <taxon>Balneolota</taxon>
        <taxon>Balneolia</taxon>
        <taxon>Balneolales</taxon>
        <taxon>Balneolaceae</taxon>
        <taxon>Gracilimonas</taxon>
    </lineage>
</organism>
<dbReference type="AlphaFoldDB" id="A0A521FN06"/>